<name>A0A8T0WWB2_PANVG</name>
<keyword evidence="2" id="KW-0732">Signal</keyword>
<gene>
    <name evidence="3" type="ORF">PVAP13_1NG059844</name>
</gene>
<evidence type="ECO:0000256" key="1">
    <source>
        <dbReference type="SAM" id="MobiDB-lite"/>
    </source>
</evidence>
<dbReference type="AlphaFoldDB" id="A0A8T0WWB2"/>
<feature type="compositionally biased region" description="Basic residues" evidence="1">
    <location>
        <begin position="43"/>
        <end position="53"/>
    </location>
</feature>
<dbReference type="EMBL" id="CM029038">
    <property type="protein sequence ID" value="KAG2649153.1"/>
    <property type="molecule type" value="Genomic_DNA"/>
</dbReference>
<comment type="caution">
    <text evidence="3">The sequence shown here is derived from an EMBL/GenBank/DDBJ whole genome shotgun (WGS) entry which is preliminary data.</text>
</comment>
<organism evidence="3 4">
    <name type="scientific">Panicum virgatum</name>
    <name type="common">Blackwell switchgrass</name>
    <dbReference type="NCBI Taxonomy" id="38727"/>
    <lineage>
        <taxon>Eukaryota</taxon>
        <taxon>Viridiplantae</taxon>
        <taxon>Streptophyta</taxon>
        <taxon>Embryophyta</taxon>
        <taxon>Tracheophyta</taxon>
        <taxon>Spermatophyta</taxon>
        <taxon>Magnoliopsida</taxon>
        <taxon>Liliopsida</taxon>
        <taxon>Poales</taxon>
        <taxon>Poaceae</taxon>
        <taxon>PACMAD clade</taxon>
        <taxon>Panicoideae</taxon>
        <taxon>Panicodae</taxon>
        <taxon>Paniceae</taxon>
        <taxon>Panicinae</taxon>
        <taxon>Panicum</taxon>
        <taxon>Panicum sect. Hiantes</taxon>
    </lineage>
</organism>
<feature type="signal peptide" evidence="2">
    <location>
        <begin position="1"/>
        <end position="19"/>
    </location>
</feature>
<evidence type="ECO:0000256" key="2">
    <source>
        <dbReference type="SAM" id="SignalP"/>
    </source>
</evidence>
<proteinExistence type="predicted"/>
<feature type="region of interest" description="Disordered" evidence="1">
    <location>
        <begin position="33"/>
        <end position="89"/>
    </location>
</feature>
<sequence length="136" mass="14663">MSNIFLALGALSLLPPILPRALSLLPSLFLPRRSSPSAEARRSRPPPRLRRRAPPPCRAGPHHDRIHPPITGVHLTTTQPSPANPEPVAPWMSAAGLDSSALPLVSTPRRPREKQAGCRCHRICASLLHGTGSARL</sequence>
<accession>A0A8T0WWB2</accession>
<feature type="chain" id="PRO_5035928684" evidence="2">
    <location>
        <begin position="20"/>
        <end position="136"/>
    </location>
</feature>
<dbReference type="Proteomes" id="UP000823388">
    <property type="component" value="Chromosome 1N"/>
</dbReference>
<keyword evidence="4" id="KW-1185">Reference proteome</keyword>
<protein>
    <submittedName>
        <fullName evidence="3">Uncharacterized protein</fullName>
    </submittedName>
</protein>
<evidence type="ECO:0000313" key="3">
    <source>
        <dbReference type="EMBL" id="KAG2649153.1"/>
    </source>
</evidence>
<reference evidence="3" key="1">
    <citation type="submission" date="2020-05" db="EMBL/GenBank/DDBJ databases">
        <title>WGS assembly of Panicum virgatum.</title>
        <authorList>
            <person name="Lovell J.T."/>
            <person name="Jenkins J."/>
            <person name="Shu S."/>
            <person name="Juenger T.E."/>
            <person name="Schmutz J."/>
        </authorList>
    </citation>
    <scope>NUCLEOTIDE SEQUENCE</scope>
    <source>
        <strain evidence="3">AP13</strain>
    </source>
</reference>
<evidence type="ECO:0000313" key="4">
    <source>
        <dbReference type="Proteomes" id="UP000823388"/>
    </source>
</evidence>